<reference evidence="3" key="1">
    <citation type="submission" date="2016-09" db="EMBL/GenBank/DDBJ databases">
        <authorList>
            <person name="Jeantristanb JTB J.-T."/>
            <person name="Ricardo R."/>
        </authorList>
    </citation>
    <scope>NUCLEOTIDE SEQUENCE [LARGE SCALE GENOMIC DNA]</scope>
</reference>
<organism evidence="2 3">
    <name type="scientific">Microbotryum intermedium</name>
    <dbReference type="NCBI Taxonomy" id="269621"/>
    <lineage>
        <taxon>Eukaryota</taxon>
        <taxon>Fungi</taxon>
        <taxon>Dikarya</taxon>
        <taxon>Basidiomycota</taxon>
        <taxon>Pucciniomycotina</taxon>
        <taxon>Microbotryomycetes</taxon>
        <taxon>Microbotryales</taxon>
        <taxon>Microbotryaceae</taxon>
        <taxon>Microbotryum</taxon>
    </lineage>
</organism>
<dbReference type="AlphaFoldDB" id="A0A238FDQ4"/>
<proteinExistence type="predicted"/>
<name>A0A238FDQ4_9BASI</name>
<accession>A0A238FDQ4</accession>
<protein>
    <submittedName>
        <fullName evidence="2">BQ2448_1408 protein</fullName>
    </submittedName>
</protein>
<evidence type="ECO:0000256" key="1">
    <source>
        <dbReference type="SAM" id="MobiDB-lite"/>
    </source>
</evidence>
<evidence type="ECO:0000313" key="3">
    <source>
        <dbReference type="Proteomes" id="UP000198372"/>
    </source>
</evidence>
<evidence type="ECO:0000313" key="2">
    <source>
        <dbReference type="EMBL" id="SCV70014.1"/>
    </source>
</evidence>
<dbReference type="InterPro" id="IPR011009">
    <property type="entry name" value="Kinase-like_dom_sf"/>
</dbReference>
<feature type="region of interest" description="Disordered" evidence="1">
    <location>
        <begin position="439"/>
        <end position="473"/>
    </location>
</feature>
<dbReference type="Proteomes" id="UP000198372">
    <property type="component" value="Unassembled WGS sequence"/>
</dbReference>
<gene>
    <name evidence="2" type="ORF">BQ2448_1408</name>
</gene>
<feature type="region of interest" description="Disordered" evidence="1">
    <location>
        <begin position="297"/>
        <end position="340"/>
    </location>
</feature>
<feature type="compositionally biased region" description="Basic and acidic residues" evidence="1">
    <location>
        <begin position="446"/>
        <end position="456"/>
    </location>
</feature>
<dbReference type="SUPFAM" id="SSF56112">
    <property type="entry name" value="Protein kinase-like (PK-like)"/>
    <property type="match status" value="1"/>
</dbReference>
<dbReference type="EMBL" id="FMSP01000005">
    <property type="protein sequence ID" value="SCV70014.1"/>
    <property type="molecule type" value="Genomic_DNA"/>
</dbReference>
<keyword evidence="3" id="KW-1185">Reference proteome</keyword>
<dbReference type="OrthoDB" id="3182995at2759"/>
<sequence>MNKKEFFQSRFTMLPDGEHSVHTPCGTPDDLSYRAIGAPFEGSPLPTSSQLPLTAMQYEPLEQRVQSFLASTTCMRGGRLFCKNSPECTVTVHDLRIRVLEPLVLFVLQQYHEKTGEEAKKLNGRYILQYRPENLGRVQLPGDITLSLRNAQAEVASSMVISFEEDSSFLSFGLQPNLFAGMDECKLYLYQAGPIPLDPSGRSHGAQAMLNKQMQSAVQRNPATNQVEVPVRYSMIMSPHLAMLAESGTLPSAPSNYIPQRSVTLIFLATILNHLLHTHAPSSKTIELLFNTRKELPDQPRDRSSADMQQAADGSVSCTIPSNEDEKATDVSSERSDQTAKLNTTLWPPRIGFCKLEWWGKYLPMEAVIFQVAAYSNEPSRSPRYKPSRRLNHLYPALLAYLDKPLNAEYGGTPKEFALSDLRDVKLVSLPRLEALEARGPAANDKQSKEGARDGQVRGSASDGEARRSSTPTDQPVVIKLFDDDSKLEAEIRESLFYEWVFPLLPKEARVLLPRYYGTCRSSDARTLALIMGYGGHPITFAEESNDEFQQKISDAYKVFDKCGVDHSDREPHNVLLRLDDSLCLIDWNLAILNFGPRFRGLK</sequence>
<feature type="compositionally biased region" description="Basic and acidic residues" evidence="1">
    <location>
        <begin position="324"/>
        <end position="338"/>
    </location>
</feature>